<sequence length="218" mass="25601">MVETGMYDEPDLLLNKGTWRHDAYDLFKYLLDPLISQNKKNEHVMKLKRYWAEATLVASSERKTKAQNKTIRGRMVDFVLRLKSAKNKSLELFVCEIASGPYNLKSDKILSDKCKIFQKLHDMLVRFTDNIVNKLHQIKVYAAIGLGFQISFYSLDMKKGINICYRLSTIIIPKKYSEVNYLKILIENFWCLRNAFQEMIELVIEINENLEQLHNSRP</sequence>
<gene>
    <name evidence="1" type="ORF">GMARGA_LOCUS40041</name>
</gene>
<dbReference type="Proteomes" id="UP000789901">
    <property type="component" value="Unassembled WGS sequence"/>
</dbReference>
<organism evidence="1 2">
    <name type="scientific">Gigaspora margarita</name>
    <dbReference type="NCBI Taxonomy" id="4874"/>
    <lineage>
        <taxon>Eukaryota</taxon>
        <taxon>Fungi</taxon>
        <taxon>Fungi incertae sedis</taxon>
        <taxon>Mucoromycota</taxon>
        <taxon>Glomeromycotina</taxon>
        <taxon>Glomeromycetes</taxon>
        <taxon>Diversisporales</taxon>
        <taxon>Gigasporaceae</taxon>
        <taxon>Gigaspora</taxon>
    </lineage>
</organism>
<evidence type="ECO:0000313" key="2">
    <source>
        <dbReference type="Proteomes" id="UP000789901"/>
    </source>
</evidence>
<comment type="caution">
    <text evidence="1">The sequence shown here is derived from an EMBL/GenBank/DDBJ whole genome shotgun (WGS) entry which is preliminary data.</text>
</comment>
<name>A0ABN7X967_GIGMA</name>
<proteinExistence type="predicted"/>
<reference evidence="1 2" key="1">
    <citation type="submission" date="2021-06" db="EMBL/GenBank/DDBJ databases">
        <authorList>
            <person name="Kallberg Y."/>
            <person name="Tangrot J."/>
            <person name="Rosling A."/>
        </authorList>
    </citation>
    <scope>NUCLEOTIDE SEQUENCE [LARGE SCALE GENOMIC DNA]</scope>
    <source>
        <strain evidence="1 2">120-4 pot B 10/14</strain>
    </source>
</reference>
<dbReference type="EMBL" id="CAJVQB010099468">
    <property type="protein sequence ID" value="CAG8850096.1"/>
    <property type="molecule type" value="Genomic_DNA"/>
</dbReference>
<protein>
    <submittedName>
        <fullName evidence="1">37870_t:CDS:1</fullName>
    </submittedName>
</protein>
<evidence type="ECO:0000313" key="1">
    <source>
        <dbReference type="EMBL" id="CAG8850096.1"/>
    </source>
</evidence>
<feature type="non-terminal residue" evidence="1">
    <location>
        <position position="218"/>
    </location>
</feature>
<keyword evidence="2" id="KW-1185">Reference proteome</keyword>
<accession>A0ABN7X967</accession>